<gene>
    <name evidence="16" type="primary">cca</name>
    <name evidence="16" type="ORF">L21SP5_03107</name>
</gene>
<dbReference type="InterPro" id="IPR006675">
    <property type="entry name" value="HDIG_dom"/>
</dbReference>
<dbReference type="Gene3D" id="1.10.3090.10">
    <property type="entry name" value="cca-adding enzyme, domain 2"/>
    <property type="match status" value="1"/>
</dbReference>
<evidence type="ECO:0000256" key="11">
    <source>
        <dbReference type="RuleBase" id="RU003953"/>
    </source>
</evidence>
<dbReference type="InterPro" id="IPR032810">
    <property type="entry name" value="CCA-adding_enz_C"/>
</dbReference>
<comment type="similarity">
    <text evidence="11">Belongs to the tRNA nucleotidyltransferase/poly(A) polymerase family.</text>
</comment>
<feature type="domain" description="tRNA nucleotidyltransferase/poly(A) polymerase RNA and SrmB- binding" evidence="14">
    <location>
        <begin position="181"/>
        <end position="242"/>
    </location>
</feature>
<dbReference type="Gene3D" id="3.30.460.10">
    <property type="entry name" value="Beta Polymerase, domain 2"/>
    <property type="match status" value="1"/>
</dbReference>
<dbReference type="GO" id="GO:0042245">
    <property type="term" value="P:RNA repair"/>
    <property type="evidence" value="ECO:0007669"/>
    <property type="project" value="UniProtKB-KW"/>
</dbReference>
<dbReference type="InterPro" id="IPR003607">
    <property type="entry name" value="HD/PDEase_dom"/>
</dbReference>
<dbReference type="SUPFAM" id="SSF81891">
    <property type="entry name" value="Poly A polymerase C-terminal region-like"/>
    <property type="match status" value="1"/>
</dbReference>
<dbReference type="PANTHER" id="PTHR47545">
    <property type="entry name" value="MULTIFUNCTIONAL CCA PROTEIN"/>
    <property type="match status" value="1"/>
</dbReference>
<dbReference type="Proteomes" id="UP000064893">
    <property type="component" value="Chromosome"/>
</dbReference>
<evidence type="ECO:0000256" key="2">
    <source>
        <dbReference type="ARBA" id="ARBA00022679"/>
    </source>
</evidence>
<keyword evidence="4" id="KW-0548">Nucleotidyltransferase</keyword>
<dbReference type="GO" id="GO:0046872">
    <property type="term" value="F:metal ion binding"/>
    <property type="evidence" value="ECO:0007669"/>
    <property type="project" value="UniProtKB-KW"/>
</dbReference>
<comment type="cofactor">
    <cofactor evidence="1">
        <name>Mg(2+)</name>
        <dbReference type="ChEBI" id="CHEBI:18420"/>
    </cofactor>
</comment>
<dbReference type="SUPFAM" id="SSF81301">
    <property type="entry name" value="Nucleotidyltransferase"/>
    <property type="match status" value="1"/>
</dbReference>
<dbReference type="InterPro" id="IPR032828">
    <property type="entry name" value="PolyA_RNA-bd"/>
</dbReference>
<evidence type="ECO:0000256" key="1">
    <source>
        <dbReference type="ARBA" id="ARBA00001946"/>
    </source>
</evidence>
<dbReference type="GO" id="GO:0008033">
    <property type="term" value="P:tRNA processing"/>
    <property type="evidence" value="ECO:0007669"/>
    <property type="project" value="UniProtKB-KW"/>
</dbReference>
<dbReference type="Pfam" id="PF12627">
    <property type="entry name" value="PolyA_pol_RNAbd"/>
    <property type="match status" value="1"/>
</dbReference>
<dbReference type="PANTHER" id="PTHR47545:SF1">
    <property type="entry name" value="MULTIFUNCTIONAL CCA PROTEIN"/>
    <property type="match status" value="1"/>
</dbReference>
<evidence type="ECO:0000259" key="12">
    <source>
        <dbReference type="Pfam" id="PF01743"/>
    </source>
</evidence>
<dbReference type="AlphaFoldDB" id="A0A0S2I349"/>
<dbReference type="NCBIfam" id="TIGR00277">
    <property type="entry name" value="HDIG"/>
    <property type="match status" value="1"/>
</dbReference>
<accession>A0A0S2I349</accession>
<dbReference type="KEGG" id="blq:L21SP5_03107"/>
<evidence type="ECO:0000256" key="5">
    <source>
        <dbReference type="ARBA" id="ARBA00022723"/>
    </source>
</evidence>
<name>A0A0S2I349_9BACT</name>
<dbReference type="InterPro" id="IPR006674">
    <property type="entry name" value="HD_domain"/>
</dbReference>
<dbReference type="InterPro" id="IPR050124">
    <property type="entry name" value="tRNA_CCA-adding_enzyme"/>
</dbReference>
<evidence type="ECO:0000256" key="8">
    <source>
        <dbReference type="ARBA" id="ARBA00022840"/>
    </source>
</evidence>
<keyword evidence="6" id="KW-0547">Nucleotide-binding</keyword>
<keyword evidence="8" id="KW-0067">ATP-binding</keyword>
<feature type="domain" description="HD" evidence="13">
    <location>
        <begin position="260"/>
        <end position="343"/>
    </location>
</feature>
<dbReference type="InterPro" id="IPR002646">
    <property type="entry name" value="PolA_pol_head_dom"/>
</dbReference>
<dbReference type="InterPro" id="IPR043519">
    <property type="entry name" value="NT_sf"/>
</dbReference>
<evidence type="ECO:0000256" key="3">
    <source>
        <dbReference type="ARBA" id="ARBA00022694"/>
    </source>
</evidence>
<proteinExistence type="inferred from homology"/>
<protein>
    <submittedName>
        <fullName evidence="16">Multifunctional CCA protein</fullName>
    </submittedName>
</protein>
<organism evidence="16 17">
    <name type="scientific">Salinivirga cyanobacteriivorans</name>
    <dbReference type="NCBI Taxonomy" id="1307839"/>
    <lineage>
        <taxon>Bacteria</taxon>
        <taxon>Pseudomonadati</taxon>
        <taxon>Bacteroidota</taxon>
        <taxon>Bacteroidia</taxon>
        <taxon>Bacteroidales</taxon>
        <taxon>Salinivirgaceae</taxon>
        <taxon>Salinivirga</taxon>
    </lineage>
</organism>
<reference evidence="16 17" key="1">
    <citation type="submission" date="2015-11" db="EMBL/GenBank/DDBJ databases">
        <title>Description and complete genome sequence of a novel strain predominating in hypersaline microbial mats and representing a new family of the Bacteriodetes phylum.</title>
        <authorList>
            <person name="Spring S."/>
            <person name="Bunk B."/>
            <person name="Sproer C."/>
            <person name="Klenk H.-P."/>
        </authorList>
    </citation>
    <scope>NUCLEOTIDE SEQUENCE [LARGE SCALE GENOMIC DNA]</scope>
    <source>
        <strain evidence="16 17">L21-Spi-D4</strain>
    </source>
</reference>
<dbReference type="CDD" id="cd00077">
    <property type="entry name" value="HDc"/>
    <property type="match status" value="1"/>
</dbReference>
<evidence type="ECO:0000256" key="6">
    <source>
        <dbReference type="ARBA" id="ARBA00022741"/>
    </source>
</evidence>
<dbReference type="GO" id="GO:0016779">
    <property type="term" value="F:nucleotidyltransferase activity"/>
    <property type="evidence" value="ECO:0007669"/>
    <property type="project" value="UniProtKB-KW"/>
</dbReference>
<evidence type="ECO:0000256" key="9">
    <source>
        <dbReference type="ARBA" id="ARBA00022842"/>
    </source>
</evidence>
<dbReference type="GO" id="GO:0003723">
    <property type="term" value="F:RNA binding"/>
    <property type="evidence" value="ECO:0007669"/>
    <property type="project" value="UniProtKB-KW"/>
</dbReference>
<evidence type="ECO:0000313" key="17">
    <source>
        <dbReference type="Proteomes" id="UP000064893"/>
    </source>
</evidence>
<sequence>MKFSENIQNIVFQHISEIVTRQNQPAYVIGGFVRDLILGRASKDVDIVVEGSGIALAKEVARRIDPKIKVSFFKSYGTAMFRYKDKEYEFVGARKESYNRDSRNPEVEDGSVEDDQLRRDFTINALALSLAEPDFGELMDPFNGYADLKRGIIRTPRDPKVTFSDDPLRMLRAIRFAAQLNFHIDEQAYDAIVANVERLEIISKERINEELHKIMLAPKPSIGFKLLAKTGILTYIFPELAAMQGVDKREGMAHKDNLFHSLKVLDNIARLTDDLWLRWAALLHDIGKPPTKRFVEGHGWTFHGHEYRGAKMIPGIFRRMKLPLNQKMKYVQKMVSLHMRPIVLVEDEVTDSAVRRLLFEAGNEIEDLMTLCEADITSKNHEKVQRYLQNYQIVRQKLQEVEEKDRIRNFQPPITGEIIMQAFGVGPSKIIGDIKQAIKNAILDGKISNNFDEAWAFMEQYAADYGLKLLKSKGDVIADEDQAKSEDDR</sequence>
<evidence type="ECO:0000259" key="14">
    <source>
        <dbReference type="Pfam" id="PF12627"/>
    </source>
</evidence>
<keyword evidence="5" id="KW-0479">Metal-binding</keyword>
<evidence type="ECO:0000259" key="15">
    <source>
        <dbReference type="Pfam" id="PF13735"/>
    </source>
</evidence>
<keyword evidence="17" id="KW-1185">Reference proteome</keyword>
<keyword evidence="9" id="KW-0460">Magnesium</keyword>
<evidence type="ECO:0000313" key="16">
    <source>
        <dbReference type="EMBL" id="ALO16722.1"/>
    </source>
</evidence>
<dbReference type="Pfam" id="PF13735">
    <property type="entry name" value="tRNA_NucTran2_2"/>
    <property type="match status" value="1"/>
</dbReference>
<evidence type="ECO:0000256" key="10">
    <source>
        <dbReference type="ARBA" id="ARBA00022884"/>
    </source>
</evidence>
<evidence type="ECO:0000256" key="7">
    <source>
        <dbReference type="ARBA" id="ARBA00022800"/>
    </source>
</evidence>
<evidence type="ECO:0000259" key="13">
    <source>
        <dbReference type="Pfam" id="PF01966"/>
    </source>
</evidence>
<keyword evidence="2 11" id="KW-0808">Transferase</keyword>
<dbReference type="PATRIC" id="fig|1307839.3.peg.3264"/>
<dbReference type="GO" id="GO:0005524">
    <property type="term" value="F:ATP binding"/>
    <property type="evidence" value="ECO:0007669"/>
    <property type="project" value="UniProtKB-KW"/>
</dbReference>
<dbReference type="RefSeq" id="WP_057954072.1">
    <property type="nucleotide sequence ID" value="NZ_CP013118.1"/>
</dbReference>
<dbReference type="OrthoDB" id="9805698at2"/>
<dbReference type="Pfam" id="PF01966">
    <property type="entry name" value="HD"/>
    <property type="match status" value="1"/>
</dbReference>
<keyword evidence="7" id="KW-0692">RNA repair</keyword>
<keyword evidence="10 11" id="KW-0694">RNA-binding</keyword>
<dbReference type="STRING" id="1307839.L21SP5_03107"/>
<dbReference type="Pfam" id="PF01743">
    <property type="entry name" value="PolyA_pol"/>
    <property type="match status" value="1"/>
</dbReference>
<keyword evidence="3" id="KW-0819">tRNA processing</keyword>
<dbReference type="CDD" id="cd05398">
    <property type="entry name" value="NT_ClassII-CCAase"/>
    <property type="match status" value="1"/>
</dbReference>
<evidence type="ECO:0000256" key="4">
    <source>
        <dbReference type="ARBA" id="ARBA00022695"/>
    </source>
</evidence>
<feature type="domain" description="Poly A polymerase head" evidence="12">
    <location>
        <begin position="26"/>
        <end position="154"/>
    </location>
</feature>
<feature type="domain" description="CCA-adding enzyme C-terminal" evidence="15">
    <location>
        <begin position="378"/>
        <end position="450"/>
    </location>
</feature>
<dbReference type="EMBL" id="CP013118">
    <property type="protein sequence ID" value="ALO16722.1"/>
    <property type="molecule type" value="Genomic_DNA"/>
</dbReference>